<feature type="region of interest" description="Disordered" evidence="1">
    <location>
        <begin position="387"/>
        <end position="759"/>
    </location>
</feature>
<reference evidence="2 3" key="1">
    <citation type="submission" date="2024-04" db="EMBL/GenBank/DDBJ databases">
        <authorList>
            <consortium name="Genoscope - CEA"/>
            <person name="William W."/>
        </authorList>
    </citation>
    <scope>NUCLEOTIDE SEQUENCE [LARGE SCALE GENOMIC DNA]</scope>
</reference>
<dbReference type="AlphaFoldDB" id="A0AAV2HHG9"/>
<feature type="compositionally biased region" description="Polar residues" evidence="1">
    <location>
        <begin position="414"/>
        <end position="543"/>
    </location>
</feature>
<evidence type="ECO:0000256" key="1">
    <source>
        <dbReference type="SAM" id="MobiDB-lite"/>
    </source>
</evidence>
<gene>
    <name evidence="2" type="ORF">GSLYS_00006830001</name>
</gene>
<sequence length="1061" mass="116368">MDFLVFLEEAKKYDLETEQLLSVWEGQSKVAYLNSAVRVLELDNQSSQAAGRNVRENLHMCSSLELQRTTDEGQEKEAETTTKGPQNQIMELMKEGFSKQNKFISEQFEKLQIQSSREMLEIQSGIIKINEEHQRRLTQSDQQLQLSMTEFSSFCLKQFEKIESKLNTMDDQNDKKIDRIKDEFQDLDARMKSLLLKCTDEHRVCQQESNLTLGNQIQQLSQTVWDLREHFRTVAAGKRLGDEEMCNLKNDIIQRIQGTRLKIPSATSEVMQDVVEDRKVADTRKETMMFGSHQDDRSEETELKKCCFAQQDDAARGVADVSGGGGMENRTYQSGVWVNPGPLRSNLRDVLVHPGLLRSNQSDVLVHPGPMSLNQIDLLFQPGPLSSNQRDSLVHPGQLSSNQSDVLVKPGPMSSDQSDVLVNPGPLSSDQSDVFVNPGPMSSDQNDVLVNPGPLSSDQSDVLVNPGPLSSNQSDVLVNPGPLSSDQSDVLVNPGPLSSDQSDVLVNSGPLSSDQNDVLVNPGPLSSDQSDVIASPGPLSSDQIDVIANPGPLCSDQNDVLVNPGPLSSDQSDVLVNPGPLSSDQSDVIANPGPLSSDQSDVIANPGPLSSDQSDVIANPGPLSSDQSDVIANPGPLSSDQSDVIANPGPLCSDQSDVLVNPGPLSSDQSDVLVKPSPLNSDQSDALFKPGPLSSDQSDVIANPGPLSSDRSDALANPGPLSSDQSDALTNTLPDQSDVLVNPGPLSSAQTQQGTVDKAEKVIPTTPIAKEEELLNPQNNTVTKQASNEATQMNNSTVKTLSATKRPSGATTINSIDSQRPTASKCMNLNMKDYPKCNARTERNNDFSPGKYKMPTALSSPRTKYSQTKKPALCGQQGGISIVQLTDLMTEPVVHNKRAHQHLINKVKLPDLNYFPEKGAEFCINGACDFVSNKSWFYTDYLYTQPKTTKVRLKIAFSDEDRIQVRLCVSRCPQEVDCRWPVYFIGAGKICNHESKKYTQLWKFELQECGRPEPGAELELNATVCLLTSWAHFKNVRYSELTTRKYESDDQFRFLWTLTAH</sequence>
<dbReference type="EMBL" id="CAXITT010000125">
    <property type="protein sequence ID" value="CAL1532812.1"/>
    <property type="molecule type" value="Genomic_DNA"/>
</dbReference>
<comment type="caution">
    <text evidence="2">The sequence shown here is derived from an EMBL/GenBank/DDBJ whole genome shotgun (WGS) entry which is preliminary data.</text>
</comment>
<dbReference type="Proteomes" id="UP001497497">
    <property type="component" value="Unassembled WGS sequence"/>
</dbReference>
<evidence type="ECO:0000313" key="2">
    <source>
        <dbReference type="EMBL" id="CAL1532812.1"/>
    </source>
</evidence>
<feature type="compositionally biased region" description="Polar residues" evidence="1">
    <location>
        <begin position="720"/>
        <end position="735"/>
    </location>
</feature>
<feature type="compositionally biased region" description="Polar residues" evidence="1">
    <location>
        <begin position="653"/>
        <end position="670"/>
    </location>
</feature>
<feature type="compositionally biased region" description="Polar residues" evidence="1">
    <location>
        <begin position="555"/>
        <end position="644"/>
    </location>
</feature>
<evidence type="ECO:0000313" key="3">
    <source>
        <dbReference type="Proteomes" id="UP001497497"/>
    </source>
</evidence>
<accession>A0AAV2HHG9</accession>
<keyword evidence="3" id="KW-1185">Reference proteome</keyword>
<name>A0AAV2HHG9_LYMST</name>
<proteinExistence type="predicted"/>
<feature type="compositionally biased region" description="Polar residues" evidence="1">
    <location>
        <begin position="745"/>
        <end position="755"/>
    </location>
</feature>
<feature type="region of interest" description="Disordered" evidence="1">
    <location>
        <begin position="840"/>
        <end position="862"/>
    </location>
</feature>
<organism evidence="2 3">
    <name type="scientific">Lymnaea stagnalis</name>
    <name type="common">Great pond snail</name>
    <name type="synonym">Helix stagnalis</name>
    <dbReference type="NCBI Taxonomy" id="6523"/>
    <lineage>
        <taxon>Eukaryota</taxon>
        <taxon>Metazoa</taxon>
        <taxon>Spiralia</taxon>
        <taxon>Lophotrochozoa</taxon>
        <taxon>Mollusca</taxon>
        <taxon>Gastropoda</taxon>
        <taxon>Heterobranchia</taxon>
        <taxon>Euthyneura</taxon>
        <taxon>Panpulmonata</taxon>
        <taxon>Hygrophila</taxon>
        <taxon>Lymnaeoidea</taxon>
        <taxon>Lymnaeidae</taxon>
        <taxon>Lymnaea</taxon>
    </lineage>
</organism>
<protein>
    <submittedName>
        <fullName evidence="2">Uncharacterized protein</fullName>
    </submittedName>
</protein>